<dbReference type="Pfam" id="PF00266">
    <property type="entry name" value="Aminotran_5"/>
    <property type="match status" value="1"/>
</dbReference>
<dbReference type="KEGG" id="mic:Mic7113_3165"/>
<dbReference type="eggNOG" id="COG0520">
    <property type="taxonomic scope" value="Bacteria"/>
</dbReference>
<sequence>MNPTINYQPSFPIEFVRQQFPSLAGDWTFFDNAGGSQTLKQVVDRISEYLLTSDVQLGASYGISQLAGDRVAKSAQAMATLINAKSPSEVVMGSSTTLMLRILSLCISKTWNAGDEVIVTNCDHEANIGPWVDLERQGIKIKIWRINPESLQLELEDLESLLSDKTRLVAFTHASNILGTINPIKEITQLVHSYGAKVCIDGVAYAPHRLIDVQDWDVDFYVFSFYKVYGSHYALLYGKQEHLLAIPGINHYFIGQTTIPYKFQPGNVNFELSYGMLGLCDYLSELAQHAYGEQAAPSLRSQIEQAFEAISLHEEEIGDRFLKYLTSKPNIRIIGQPQANRASRVPTISFVVKETHSETIPLHVDNYNIGIRFGDFYAKRLIESLGLDKQGGVVRVSMVHYNTTEEVDRLIQALDPVL</sequence>
<name>K9WHA0_9CYAN</name>
<organism evidence="2 3">
    <name type="scientific">Allocoleopsis franciscana PCC 7113</name>
    <dbReference type="NCBI Taxonomy" id="1173027"/>
    <lineage>
        <taxon>Bacteria</taxon>
        <taxon>Bacillati</taxon>
        <taxon>Cyanobacteriota</taxon>
        <taxon>Cyanophyceae</taxon>
        <taxon>Coleofasciculales</taxon>
        <taxon>Coleofasciculaceae</taxon>
        <taxon>Allocoleopsis</taxon>
        <taxon>Allocoleopsis franciscana</taxon>
    </lineage>
</organism>
<dbReference type="PANTHER" id="PTHR43586:SF21">
    <property type="entry name" value="PYRIDOXAL PHOSPHATE (PLP)-DEPENDENT ASPARTATE AMINOTRANSFERASE SUPERFAMILY"/>
    <property type="match status" value="1"/>
</dbReference>
<dbReference type="InterPro" id="IPR015421">
    <property type="entry name" value="PyrdxlP-dep_Trfase_major"/>
</dbReference>
<dbReference type="AlphaFoldDB" id="K9WHA0"/>
<protein>
    <submittedName>
        <fullName evidence="2">Cysteine desulfurase family protein, VC1184 subfamily</fullName>
    </submittedName>
</protein>
<evidence type="ECO:0000313" key="3">
    <source>
        <dbReference type="Proteomes" id="UP000010471"/>
    </source>
</evidence>
<evidence type="ECO:0000259" key="1">
    <source>
        <dbReference type="Pfam" id="PF00266"/>
    </source>
</evidence>
<proteinExistence type="predicted"/>
<dbReference type="SUPFAM" id="SSF53383">
    <property type="entry name" value="PLP-dependent transferases"/>
    <property type="match status" value="1"/>
</dbReference>
<dbReference type="OrthoDB" id="9804366at2"/>
<dbReference type="Gene3D" id="3.40.640.10">
    <property type="entry name" value="Type I PLP-dependent aspartate aminotransferase-like (Major domain)"/>
    <property type="match status" value="1"/>
</dbReference>
<feature type="domain" description="Aminotransferase class V" evidence="1">
    <location>
        <begin position="29"/>
        <end position="410"/>
    </location>
</feature>
<reference evidence="2 3" key="1">
    <citation type="submission" date="2012-06" db="EMBL/GenBank/DDBJ databases">
        <title>Finished chromosome of genome of Microcoleus sp. PCC 7113.</title>
        <authorList>
            <consortium name="US DOE Joint Genome Institute"/>
            <person name="Gugger M."/>
            <person name="Coursin T."/>
            <person name="Rippka R."/>
            <person name="Tandeau De Marsac N."/>
            <person name="Huntemann M."/>
            <person name="Wei C.-L."/>
            <person name="Han J."/>
            <person name="Detter J.C."/>
            <person name="Han C."/>
            <person name="Tapia R."/>
            <person name="Chen A."/>
            <person name="Kyrpides N."/>
            <person name="Mavromatis K."/>
            <person name="Markowitz V."/>
            <person name="Szeto E."/>
            <person name="Ivanova N."/>
            <person name="Pagani I."/>
            <person name="Pati A."/>
            <person name="Goodwin L."/>
            <person name="Nordberg H.P."/>
            <person name="Cantor M.N."/>
            <person name="Hua S.X."/>
            <person name="Woyke T."/>
            <person name="Kerfeld C.A."/>
        </authorList>
    </citation>
    <scope>NUCLEOTIDE SEQUENCE [LARGE SCALE GENOMIC DNA]</scope>
    <source>
        <strain evidence="2 3">PCC 7113</strain>
    </source>
</reference>
<dbReference type="InterPro" id="IPR015424">
    <property type="entry name" value="PyrdxlP-dep_Trfase"/>
</dbReference>
<dbReference type="NCBIfam" id="TIGR01976">
    <property type="entry name" value="am_tr_V_VC1184"/>
    <property type="match status" value="1"/>
</dbReference>
<gene>
    <name evidence="2" type="ORF">Mic7113_3165</name>
</gene>
<dbReference type="STRING" id="1173027.Mic7113_3165"/>
<dbReference type="PANTHER" id="PTHR43586">
    <property type="entry name" value="CYSTEINE DESULFURASE"/>
    <property type="match status" value="1"/>
</dbReference>
<keyword evidence="3" id="KW-1185">Reference proteome</keyword>
<dbReference type="EMBL" id="CP003630">
    <property type="protein sequence ID" value="AFZ18907.1"/>
    <property type="molecule type" value="Genomic_DNA"/>
</dbReference>
<dbReference type="Gene3D" id="3.90.1150.10">
    <property type="entry name" value="Aspartate Aminotransferase, domain 1"/>
    <property type="match status" value="1"/>
</dbReference>
<dbReference type="PATRIC" id="fig|1173027.3.peg.3490"/>
<dbReference type="HOGENOM" id="CLU_003433_2_2_3"/>
<dbReference type="InterPro" id="IPR015422">
    <property type="entry name" value="PyrdxlP-dep_Trfase_small"/>
</dbReference>
<dbReference type="InterPro" id="IPR000192">
    <property type="entry name" value="Aminotrans_V_dom"/>
</dbReference>
<accession>K9WHA0</accession>
<dbReference type="InterPro" id="IPR011340">
    <property type="entry name" value="Cys_dSase-rel"/>
</dbReference>
<dbReference type="Proteomes" id="UP000010471">
    <property type="component" value="Chromosome"/>
</dbReference>
<evidence type="ECO:0000313" key="2">
    <source>
        <dbReference type="EMBL" id="AFZ18907.1"/>
    </source>
</evidence>
<dbReference type="RefSeq" id="WP_015183052.1">
    <property type="nucleotide sequence ID" value="NC_019738.1"/>
</dbReference>